<dbReference type="GO" id="GO:0003677">
    <property type="term" value="F:DNA binding"/>
    <property type="evidence" value="ECO:0007669"/>
    <property type="project" value="InterPro"/>
</dbReference>
<feature type="compositionally biased region" description="Basic and acidic residues" evidence="1">
    <location>
        <begin position="303"/>
        <end position="334"/>
    </location>
</feature>
<dbReference type="GO" id="GO:2000779">
    <property type="term" value="P:regulation of double-strand break repair"/>
    <property type="evidence" value="ECO:0007669"/>
    <property type="project" value="TreeGrafter"/>
</dbReference>
<dbReference type="STRING" id="559515.M4C354"/>
<dbReference type="PANTHER" id="PTHR13468">
    <property type="entry name" value="DEK PROTEIN"/>
    <property type="match status" value="1"/>
</dbReference>
<dbReference type="EMBL" id="JH599372">
    <property type="status" value="NOT_ANNOTATED_CDS"/>
    <property type="molecule type" value="Genomic_DNA"/>
</dbReference>
<evidence type="ECO:0000313" key="2">
    <source>
        <dbReference type="EnsemblProtists" id="HpaP813521"/>
    </source>
</evidence>
<dbReference type="AlphaFoldDB" id="M4C354"/>
<feature type="region of interest" description="Disordered" evidence="1">
    <location>
        <begin position="1"/>
        <end position="34"/>
    </location>
</feature>
<organism evidence="2 3">
    <name type="scientific">Hyaloperonospora arabidopsidis (strain Emoy2)</name>
    <name type="common">Downy mildew agent</name>
    <name type="synonym">Peronospora arabidopsidis</name>
    <dbReference type="NCBI Taxonomy" id="559515"/>
    <lineage>
        <taxon>Eukaryota</taxon>
        <taxon>Sar</taxon>
        <taxon>Stramenopiles</taxon>
        <taxon>Oomycota</taxon>
        <taxon>Peronosporomycetes</taxon>
        <taxon>Peronosporales</taxon>
        <taxon>Peronosporaceae</taxon>
        <taxon>Hyaloperonospora</taxon>
    </lineage>
</organism>
<dbReference type="HOGENOM" id="CLU_738676_0_0_1"/>
<feature type="compositionally biased region" description="Acidic residues" evidence="1">
    <location>
        <begin position="253"/>
        <end position="270"/>
    </location>
</feature>
<dbReference type="eggNOG" id="ENOG502RYPQ">
    <property type="taxonomic scope" value="Eukaryota"/>
</dbReference>
<dbReference type="GO" id="GO:0005634">
    <property type="term" value="C:nucleus"/>
    <property type="evidence" value="ECO:0007669"/>
    <property type="project" value="TreeGrafter"/>
</dbReference>
<dbReference type="VEuPathDB" id="FungiDB:HpaG813521"/>
<feature type="compositionally biased region" description="Basic and acidic residues" evidence="1">
    <location>
        <begin position="1"/>
        <end position="12"/>
    </location>
</feature>
<sequence>MADKAQELETRENANAQADSGSQKEENAHTPALFPTKEIMTTLSGRVRKIAQVFTFTRVKSDDAGEFTPPVGKGVKVRDVEYVRENVEALGKQQCEMIRQLYSIMFGRRFQQKNMKAIKEHILDFSGTVEQDEKVDRSKKSFDEEGKVPNKEALLERLVEWLYNPQKTKLAEKKFATLARKAKQKTKKRAKAAKKSESEPMTKKRAKAAKKSESEPMTKKRAKTAIKSESEPVTKKRKTTKKKSVAVTKGDDADNLEATESEGEESCSDFEDVKKKTAKKRKVTNRTTASRVVGSDNDDDVSEKETGKSAEKSKKGTDGSIVKCEKQSTAEEKPVANSEDEASIADKANVESEMETLDTDTRSKIRDIIAKGNAEELTVKKLSADLGRDMSAQKNAIKEFITNDQAET</sequence>
<name>M4C354_HYAAE</name>
<dbReference type="OMA" id="FQQKNMK"/>
<dbReference type="EnsemblProtists" id="HpaT813521">
    <property type="protein sequence ID" value="HpaP813521"/>
    <property type="gene ID" value="HpaG813521"/>
</dbReference>
<keyword evidence="3" id="KW-1185">Reference proteome</keyword>
<reference evidence="2" key="2">
    <citation type="submission" date="2015-06" db="UniProtKB">
        <authorList>
            <consortium name="EnsemblProtists"/>
        </authorList>
    </citation>
    <scope>IDENTIFICATION</scope>
    <source>
        <strain evidence="2">Emoy2</strain>
    </source>
</reference>
<dbReference type="InParanoid" id="M4C354"/>
<dbReference type="Proteomes" id="UP000011713">
    <property type="component" value="Unassembled WGS sequence"/>
</dbReference>
<dbReference type="InterPro" id="IPR044198">
    <property type="entry name" value="DEK"/>
</dbReference>
<dbReference type="GO" id="GO:0006325">
    <property type="term" value="P:chromatin organization"/>
    <property type="evidence" value="ECO:0007669"/>
    <property type="project" value="InterPro"/>
</dbReference>
<feature type="region of interest" description="Disordered" evidence="1">
    <location>
        <begin position="179"/>
        <end position="346"/>
    </location>
</feature>
<accession>M4C354</accession>
<reference evidence="3" key="1">
    <citation type="journal article" date="2010" name="Science">
        <title>Signatures of adaptation to obligate biotrophy in the Hyaloperonospora arabidopsidis genome.</title>
        <authorList>
            <person name="Baxter L."/>
            <person name="Tripathy S."/>
            <person name="Ishaque N."/>
            <person name="Boot N."/>
            <person name="Cabral A."/>
            <person name="Kemen E."/>
            <person name="Thines M."/>
            <person name="Ah-Fong A."/>
            <person name="Anderson R."/>
            <person name="Badejoko W."/>
            <person name="Bittner-Eddy P."/>
            <person name="Boore J.L."/>
            <person name="Chibucos M.C."/>
            <person name="Coates M."/>
            <person name="Dehal P."/>
            <person name="Delehaunty K."/>
            <person name="Dong S."/>
            <person name="Downton P."/>
            <person name="Dumas B."/>
            <person name="Fabro G."/>
            <person name="Fronick C."/>
            <person name="Fuerstenberg S.I."/>
            <person name="Fulton L."/>
            <person name="Gaulin E."/>
            <person name="Govers F."/>
            <person name="Hughes L."/>
            <person name="Humphray S."/>
            <person name="Jiang R.H."/>
            <person name="Judelson H."/>
            <person name="Kamoun S."/>
            <person name="Kyung K."/>
            <person name="Meijer H."/>
            <person name="Minx P."/>
            <person name="Morris P."/>
            <person name="Nelson J."/>
            <person name="Phuntumart V."/>
            <person name="Qutob D."/>
            <person name="Rehmany A."/>
            <person name="Rougon-Cardoso A."/>
            <person name="Ryden P."/>
            <person name="Torto-Alalibo T."/>
            <person name="Studholme D."/>
            <person name="Wang Y."/>
            <person name="Win J."/>
            <person name="Wood J."/>
            <person name="Clifton S.W."/>
            <person name="Rogers J."/>
            <person name="Van den Ackerveken G."/>
            <person name="Jones J.D."/>
            <person name="McDowell J.M."/>
            <person name="Beynon J."/>
            <person name="Tyler B.M."/>
        </authorList>
    </citation>
    <scope>NUCLEOTIDE SEQUENCE [LARGE SCALE GENOMIC DNA]</scope>
    <source>
        <strain evidence="3">Emoy2</strain>
    </source>
</reference>
<evidence type="ECO:0000313" key="3">
    <source>
        <dbReference type="Proteomes" id="UP000011713"/>
    </source>
</evidence>
<dbReference type="PANTHER" id="PTHR13468:SF1">
    <property type="entry name" value="PROTEIN DEK"/>
    <property type="match status" value="1"/>
</dbReference>
<feature type="compositionally biased region" description="Basic residues" evidence="1">
    <location>
        <begin position="235"/>
        <end position="244"/>
    </location>
</feature>
<feature type="compositionally biased region" description="Basic residues" evidence="1">
    <location>
        <begin position="180"/>
        <end position="193"/>
    </location>
</feature>
<protein>
    <submittedName>
        <fullName evidence="2">Uncharacterized protein</fullName>
    </submittedName>
</protein>
<proteinExistence type="predicted"/>
<evidence type="ECO:0000256" key="1">
    <source>
        <dbReference type="SAM" id="MobiDB-lite"/>
    </source>
</evidence>
<dbReference type="GO" id="GO:0042393">
    <property type="term" value="F:histone binding"/>
    <property type="evidence" value="ECO:0007669"/>
    <property type="project" value="TreeGrafter"/>
</dbReference>